<dbReference type="InterPro" id="IPR018170">
    <property type="entry name" value="Aldo/ket_reductase_CS"/>
</dbReference>
<dbReference type="Gene3D" id="3.20.20.100">
    <property type="entry name" value="NADP-dependent oxidoreductase domain"/>
    <property type="match status" value="1"/>
</dbReference>
<dbReference type="GO" id="GO:0016491">
    <property type="term" value="F:oxidoreductase activity"/>
    <property type="evidence" value="ECO:0007669"/>
    <property type="project" value="InterPro"/>
</dbReference>
<dbReference type="InterPro" id="IPR020471">
    <property type="entry name" value="AKR"/>
</dbReference>
<feature type="region of interest" description="Disordered" evidence="1">
    <location>
        <begin position="190"/>
        <end position="213"/>
    </location>
</feature>
<gene>
    <name evidence="3" type="ORF">WA026_001422</name>
</gene>
<dbReference type="Pfam" id="PF00248">
    <property type="entry name" value="Aldo_ket_red"/>
    <property type="match status" value="1"/>
</dbReference>
<comment type="caution">
    <text evidence="3">The sequence shown here is derived from an EMBL/GenBank/DDBJ whole genome shotgun (WGS) entry which is preliminary data.</text>
</comment>
<dbReference type="InterPro" id="IPR036812">
    <property type="entry name" value="NAD(P)_OxRdtase_dom_sf"/>
</dbReference>
<dbReference type="PRINTS" id="PR00069">
    <property type="entry name" value="ALDKETRDTASE"/>
</dbReference>
<evidence type="ECO:0000256" key="1">
    <source>
        <dbReference type="SAM" id="MobiDB-lite"/>
    </source>
</evidence>
<dbReference type="PROSITE" id="PS00798">
    <property type="entry name" value="ALDOKETO_REDUCTASE_1"/>
    <property type="match status" value="1"/>
</dbReference>
<dbReference type="FunFam" id="3.20.20.100:FF:000046">
    <property type="entry name" value="Aldo-keto reductase family 1, member B10 (aldose reductase)"/>
    <property type="match status" value="1"/>
</dbReference>
<reference evidence="3 4" key="1">
    <citation type="submission" date="2023-03" db="EMBL/GenBank/DDBJ databases">
        <title>Genome insight into feeding habits of ladybird beetles.</title>
        <authorList>
            <person name="Li H.-S."/>
            <person name="Huang Y.-H."/>
            <person name="Pang H."/>
        </authorList>
    </citation>
    <scope>NUCLEOTIDE SEQUENCE [LARGE SCALE GENOMIC DNA]</scope>
    <source>
        <strain evidence="3">SYSU_2023b</strain>
        <tissue evidence="3">Whole body</tissue>
    </source>
</reference>
<accession>A0AAW1URT0</accession>
<evidence type="ECO:0000313" key="4">
    <source>
        <dbReference type="Proteomes" id="UP001431783"/>
    </source>
</evidence>
<dbReference type="EMBL" id="JARQZJ010000091">
    <property type="protein sequence ID" value="KAK9883233.1"/>
    <property type="molecule type" value="Genomic_DNA"/>
</dbReference>
<feature type="domain" description="NADP-dependent oxidoreductase" evidence="2">
    <location>
        <begin position="21"/>
        <end position="183"/>
    </location>
</feature>
<organism evidence="3 4">
    <name type="scientific">Henosepilachna vigintioctopunctata</name>
    <dbReference type="NCBI Taxonomy" id="420089"/>
    <lineage>
        <taxon>Eukaryota</taxon>
        <taxon>Metazoa</taxon>
        <taxon>Ecdysozoa</taxon>
        <taxon>Arthropoda</taxon>
        <taxon>Hexapoda</taxon>
        <taxon>Insecta</taxon>
        <taxon>Pterygota</taxon>
        <taxon>Neoptera</taxon>
        <taxon>Endopterygota</taxon>
        <taxon>Coleoptera</taxon>
        <taxon>Polyphaga</taxon>
        <taxon>Cucujiformia</taxon>
        <taxon>Coccinelloidea</taxon>
        <taxon>Coccinellidae</taxon>
        <taxon>Epilachninae</taxon>
        <taxon>Epilachnini</taxon>
        <taxon>Henosepilachna</taxon>
    </lineage>
</organism>
<dbReference type="PANTHER" id="PTHR11732">
    <property type="entry name" value="ALDO/KETO REDUCTASE"/>
    <property type="match status" value="1"/>
</dbReference>
<evidence type="ECO:0000313" key="3">
    <source>
        <dbReference type="EMBL" id="KAK9883233.1"/>
    </source>
</evidence>
<dbReference type="InterPro" id="IPR023210">
    <property type="entry name" value="NADP_OxRdtase_dom"/>
</dbReference>
<name>A0AAW1URT0_9CUCU</name>
<feature type="compositionally biased region" description="Polar residues" evidence="1">
    <location>
        <begin position="193"/>
        <end position="213"/>
    </location>
</feature>
<dbReference type="Proteomes" id="UP001431783">
    <property type="component" value="Unassembled WGS sequence"/>
</dbReference>
<keyword evidence="4" id="KW-1185">Reference proteome</keyword>
<dbReference type="PROSITE" id="PS00062">
    <property type="entry name" value="ALDOKETO_REDUCTASE_2"/>
    <property type="match status" value="1"/>
</dbReference>
<sequence length="213" mass="24249">MVNVQIPNVTFSNGQKIPIFGLGTWKSEPGKVTQAVKDAIDLGYRHLDCAHAYSNEKEVGEAIKSKINEGVIKREDLFITSKLWDTFHRPDLVEGAIKETLKNLGVDYINLYLIHWPMAYKEGGELFPVDKNGKMMFSDVDYIDTWKAMEFLVEKGYTKSIGLSNFNKRQIERVLDNATVLPVNLQECRNKSNRSTQGSSVRNVRRTQTPPRP</sequence>
<dbReference type="SUPFAM" id="SSF51430">
    <property type="entry name" value="NAD(P)-linked oxidoreductase"/>
    <property type="match status" value="1"/>
</dbReference>
<evidence type="ECO:0000259" key="2">
    <source>
        <dbReference type="Pfam" id="PF00248"/>
    </source>
</evidence>
<protein>
    <recommendedName>
        <fullName evidence="2">NADP-dependent oxidoreductase domain-containing protein</fullName>
    </recommendedName>
</protein>
<proteinExistence type="predicted"/>
<dbReference type="AlphaFoldDB" id="A0AAW1URT0"/>